<name>A0ACC1Q8S2_9APHY</name>
<dbReference type="EMBL" id="JANSHE010000341">
    <property type="protein sequence ID" value="KAJ3012241.1"/>
    <property type="molecule type" value="Genomic_DNA"/>
</dbReference>
<reference evidence="1" key="1">
    <citation type="submission" date="2022-08" db="EMBL/GenBank/DDBJ databases">
        <title>Genome Sequence of Pycnoporus sanguineus.</title>
        <authorList>
            <person name="Buettner E."/>
        </authorList>
    </citation>
    <scope>NUCLEOTIDE SEQUENCE</scope>
    <source>
        <strain evidence="1">CG-C14</strain>
    </source>
</reference>
<evidence type="ECO:0000313" key="1">
    <source>
        <dbReference type="EMBL" id="KAJ3012241.1"/>
    </source>
</evidence>
<accession>A0ACC1Q8S2</accession>
<protein>
    <submittedName>
        <fullName evidence="1">Uncharacterized protein</fullName>
    </submittedName>
</protein>
<dbReference type="Proteomes" id="UP001144978">
    <property type="component" value="Unassembled WGS sequence"/>
</dbReference>
<gene>
    <name evidence="1" type="ORF">NUW54_g1932</name>
</gene>
<organism evidence="1 2">
    <name type="scientific">Trametes sanguinea</name>
    <dbReference type="NCBI Taxonomy" id="158606"/>
    <lineage>
        <taxon>Eukaryota</taxon>
        <taxon>Fungi</taxon>
        <taxon>Dikarya</taxon>
        <taxon>Basidiomycota</taxon>
        <taxon>Agaricomycotina</taxon>
        <taxon>Agaricomycetes</taxon>
        <taxon>Polyporales</taxon>
        <taxon>Polyporaceae</taxon>
        <taxon>Trametes</taxon>
    </lineage>
</organism>
<comment type="caution">
    <text evidence="1">The sequence shown here is derived from an EMBL/GenBank/DDBJ whole genome shotgun (WGS) entry which is preliminary data.</text>
</comment>
<evidence type="ECO:0000313" key="2">
    <source>
        <dbReference type="Proteomes" id="UP001144978"/>
    </source>
</evidence>
<sequence>MAISDCSRQVVWIRNLMSEIGYQLGPIPIAGDNQGSLFMGSNPVTESRSKHIDIRYHAIREYIENKQIEVFFVDGSNNPADLFTKNLGHVKFTKFRGELGLEFYDSA</sequence>
<keyword evidence="2" id="KW-1185">Reference proteome</keyword>
<proteinExistence type="predicted"/>